<keyword evidence="2" id="KW-1185">Reference proteome</keyword>
<evidence type="ECO:0000313" key="2">
    <source>
        <dbReference type="Proteomes" id="UP001163603"/>
    </source>
</evidence>
<dbReference type="EMBL" id="CM047743">
    <property type="protein sequence ID" value="KAJ0031398.1"/>
    <property type="molecule type" value="Genomic_DNA"/>
</dbReference>
<gene>
    <name evidence="1" type="ORF">Pint_13042</name>
</gene>
<reference evidence="2" key="1">
    <citation type="journal article" date="2023" name="G3 (Bethesda)">
        <title>Genome assembly and association tests identify interacting loci associated with vigor, precocity, and sex in interspecific pistachio rootstocks.</title>
        <authorList>
            <person name="Palmer W."/>
            <person name="Jacygrad E."/>
            <person name="Sagayaradj S."/>
            <person name="Cavanaugh K."/>
            <person name="Han R."/>
            <person name="Bertier L."/>
            <person name="Beede B."/>
            <person name="Kafkas S."/>
            <person name="Golino D."/>
            <person name="Preece J."/>
            <person name="Michelmore R."/>
        </authorList>
    </citation>
    <scope>NUCLEOTIDE SEQUENCE [LARGE SCALE GENOMIC DNA]</scope>
</reference>
<comment type="caution">
    <text evidence="1">The sequence shown here is derived from an EMBL/GenBank/DDBJ whole genome shotgun (WGS) entry which is preliminary data.</text>
</comment>
<accession>A0ACC0YA40</accession>
<name>A0ACC0YA40_9ROSI</name>
<dbReference type="Proteomes" id="UP001163603">
    <property type="component" value="Chromosome 8"/>
</dbReference>
<proteinExistence type="predicted"/>
<organism evidence="1 2">
    <name type="scientific">Pistacia integerrima</name>
    <dbReference type="NCBI Taxonomy" id="434235"/>
    <lineage>
        <taxon>Eukaryota</taxon>
        <taxon>Viridiplantae</taxon>
        <taxon>Streptophyta</taxon>
        <taxon>Embryophyta</taxon>
        <taxon>Tracheophyta</taxon>
        <taxon>Spermatophyta</taxon>
        <taxon>Magnoliopsida</taxon>
        <taxon>eudicotyledons</taxon>
        <taxon>Gunneridae</taxon>
        <taxon>Pentapetalae</taxon>
        <taxon>rosids</taxon>
        <taxon>malvids</taxon>
        <taxon>Sapindales</taxon>
        <taxon>Anacardiaceae</taxon>
        <taxon>Pistacia</taxon>
    </lineage>
</organism>
<sequence length="134" mass="14738">MIHLKDKLTTITCGSLSVTDFLISIKQIADELTALGAPPSDADLLVYATRGLGPVYKELITTIRTRDSVVPFKELFDQIINHETFLLNNDKHNSDPHPPTAHLAKHSLSSYRTPKPTFPSPALGFLPTPVVAHK</sequence>
<protein>
    <submittedName>
        <fullName evidence="1">Uncharacterized protein</fullName>
    </submittedName>
</protein>
<evidence type="ECO:0000313" key="1">
    <source>
        <dbReference type="EMBL" id="KAJ0031398.1"/>
    </source>
</evidence>